<evidence type="ECO:0000256" key="4">
    <source>
        <dbReference type="ARBA" id="ARBA00022692"/>
    </source>
</evidence>
<dbReference type="AlphaFoldDB" id="A0A4Y7SJH1"/>
<reference evidence="10 11" key="1">
    <citation type="journal article" date="2019" name="Nat. Ecol. Evol.">
        <title>Megaphylogeny resolves global patterns of mushroom evolution.</title>
        <authorList>
            <person name="Varga T."/>
            <person name="Krizsan K."/>
            <person name="Foldi C."/>
            <person name="Dima B."/>
            <person name="Sanchez-Garcia M."/>
            <person name="Sanchez-Ramirez S."/>
            <person name="Szollosi G.J."/>
            <person name="Szarkandi J.G."/>
            <person name="Papp V."/>
            <person name="Albert L."/>
            <person name="Andreopoulos W."/>
            <person name="Angelini C."/>
            <person name="Antonin V."/>
            <person name="Barry K.W."/>
            <person name="Bougher N.L."/>
            <person name="Buchanan P."/>
            <person name="Buyck B."/>
            <person name="Bense V."/>
            <person name="Catcheside P."/>
            <person name="Chovatia M."/>
            <person name="Cooper J."/>
            <person name="Damon W."/>
            <person name="Desjardin D."/>
            <person name="Finy P."/>
            <person name="Geml J."/>
            <person name="Haridas S."/>
            <person name="Hughes K."/>
            <person name="Justo A."/>
            <person name="Karasinski D."/>
            <person name="Kautmanova I."/>
            <person name="Kiss B."/>
            <person name="Kocsube S."/>
            <person name="Kotiranta H."/>
            <person name="LaButti K.M."/>
            <person name="Lechner B.E."/>
            <person name="Liimatainen K."/>
            <person name="Lipzen A."/>
            <person name="Lukacs Z."/>
            <person name="Mihaltcheva S."/>
            <person name="Morgado L.N."/>
            <person name="Niskanen T."/>
            <person name="Noordeloos M.E."/>
            <person name="Ohm R.A."/>
            <person name="Ortiz-Santana B."/>
            <person name="Ovrebo C."/>
            <person name="Racz N."/>
            <person name="Riley R."/>
            <person name="Savchenko A."/>
            <person name="Shiryaev A."/>
            <person name="Soop K."/>
            <person name="Spirin V."/>
            <person name="Szebenyi C."/>
            <person name="Tomsovsky M."/>
            <person name="Tulloss R.E."/>
            <person name="Uehling J."/>
            <person name="Grigoriev I.V."/>
            <person name="Vagvolgyi C."/>
            <person name="Papp T."/>
            <person name="Martin F.M."/>
            <person name="Miettinen O."/>
            <person name="Hibbett D.S."/>
            <person name="Nagy L.G."/>
        </authorList>
    </citation>
    <scope>NUCLEOTIDE SEQUENCE [LARGE SCALE GENOMIC DNA]</scope>
    <source>
        <strain evidence="10 11">FP101781</strain>
    </source>
</reference>
<evidence type="ECO:0000313" key="11">
    <source>
        <dbReference type="Proteomes" id="UP000298030"/>
    </source>
</evidence>
<dbReference type="GO" id="GO:0031966">
    <property type="term" value="C:mitochondrial membrane"/>
    <property type="evidence" value="ECO:0007669"/>
    <property type="project" value="UniProtKB-SubCell"/>
</dbReference>
<evidence type="ECO:0000256" key="1">
    <source>
        <dbReference type="ARBA" id="ARBA00004225"/>
    </source>
</evidence>
<gene>
    <name evidence="10" type="ORF">FA13DRAFT_1695626</name>
</gene>
<keyword evidence="11" id="KW-1185">Reference proteome</keyword>
<keyword evidence="7 8" id="KW-0472">Membrane</keyword>
<organism evidence="10 11">
    <name type="scientific">Coprinellus micaceus</name>
    <name type="common">Glistening ink-cap mushroom</name>
    <name type="synonym">Coprinus micaceus</name>
    <dbReference type="NCBI Taxonomy" id="71717"/>
    <lineage>
        <taxon>Eukaryota</taxon>
        <taxon>Fungi</taxon>
        <taxon>Dikarya</taxon>
        <taxon>Basidiomycota</taxon>
        <taxon>Agaricomycotina</taxon>
        <taxon>Agaricomycetes</taxon>
        <taxon>Agaricomycetidae</taxon>
        <taxon>Agaricales</taxon>
        <taxon>Agaricineae</taxon>
        <taxon>Psathyrellaceae</taxon>
        <taxon>Coprinellus</taxon>
    </lineage>
</organism>
<evidence type="ECO:0000256" key="6">
    <source>
        <dbReference type="ARBA" id="ARBA00023128"/>
    </source>
</evidence>
<dbReference type="PANTHER" id="PTHR45758">
    <property type="entry name" value="MITOFERRIN-1-RELATED"/>
    <property type="match status" value="1"/>
</dbReference>
<dbReference type="FunFam" id="1.50.40.10:FF:000029">
    <property type="entry name" value="Solute carrier family 25 member 28"/>
    <property type="match status" value="1"/>
</dbReference>
<keyword evidence="5" id="KW-1133">Transmembrane helix</keyword>
<feature type="repeat" description="Solcar" evidence="8">
    <location>
        <begin position="110"/>
        <end position="194"/>
    </location>
</feature>
<dbReference type="Gene3D" id="1.50.40.10">
    <property type="entry name" value="Mitochondrial carrier domain"/>
    <property type="match status" value="2"/>
</dbReference>
<evidence type="ECO:0000256" key="3">
    <source>
        <dbReference type="ARBA" id="ARBA00022448"/>
    </source>
</evidence>
<dbReference type="InterPro" id="IPR018108">
    <property type="entry name" value="MCP_transmembrane"/>
</dbReference>
<dbReference type="Pfam" id="PF00153">
    <property type="entry name" value="Mito_carr"/>
    <property type="match status" value="3"/>
</dbReference>
<evidence type="ECO:0000256" key="7">
    <source>
        <dbReference type="ARBA" id="ARBA00023136"/>
    </source>
</evidence>
<dbReference type="InterPro" id="IPR023395">
    <property type="entry name" value="MCP_dom_sf"/>
</dbReference>
<evidence type="ECO:0000256" key="2">
    <source>
        <dbReference type="ARBA" id="ARBA00006375"/>
    </source>
</evidence>
<protein>
    <submittedName>
        <fullName evidence="10">Carrier protein</fullName>
    </submittedName>
</protein>
<evidence type="ECO:0000256" key="8">
    <source>
        <dbReference type="PROSITE-ProRule" id="PRU00282"/>
    </source>
</evidence>
<dbReference type="STRING" id="71717.A0A4Y7SJH1"/>
<evidence type="ECO:0000256" key="5">
    <source>
        <dbReference type="ARBA" id="ARBA00022989"/>
    </source>
</evidence>
<feature type="repeat" description="Solcar" evidence="8">
    <location>
        <begin position="201"/>
        <end position="292"/>
    </location>
</feature>
<name>A0A4Y7SJH1_COPMI</name>
<dbReference type="PANTHER" id="PTHR45758:SF4">
    <property type="entry name" value="MITOFERRIN-1"/>
    <property type="match status" value="1"/>
</dbReference>
<dbReference type="PROSITE" id="PS50920">
    <property type="entry name" value="SOLCAR"/>
    <property type="match status" value="3"/>
</dbReference>
<dbReference type="OrthoDB" id="43906at2759"/>
<accession>A0A4Y7SJH1</accession>
<keyword evidence="3 9" id="KW-0813">Transport</keyword>
<comment type="caution">
    <text evidence="10">The sequence shown here is derived from an EMBL/GenBank/DDBJ whole genome shotgun (WGS) entry which is preliminary data.</text>
</comment>
<dbReference type="GO" id="GO:0015093">
    <property type="term" value="F:ferrous iron transmembrane transporter activity"/>
    <property type="evidence" value="ECO:0007669"/>
    <property type="project" value="TreeGrafter"/>
</dbReference>
<evidence type="ECO:0000256" key="9">
    <source>
        <dbReference type="RuleBase" id="RU000488"/>
    </source>
</evidence>
<keyword evidence="6" id="KW-0496">Mitochondrion</keyword>
<sequence length="296" mass="31717">MAEEPDYEALDPNAGFAVNMLAGALAGISEHAVMYPVDSIKTRMQVFSSSPSAVYSGIGNAFKRISATEGMRALWKGVGSVALGAGPAHAIHFGTLEAVKDLAGGNEAGNQYLATSLAGASATIAADAFMNPFDVIKQRMQLHKSEFRSVFQCARMIYRNEGFSAFYISYPTTLAISIPFNAVQFSVYEHIKRFLNPTGEYSPGTHIAAGAIAGAVAGAVTTPLDVAKTMLQTRGSATDPEIRNVRGISDAMRIIWKREGLKGFGRGLTPRVLTIMPSTALCWLSYEFFKAAIRSD</sequence>
<dbReference type="EMBL" id="QPFP01000102">
    <property type="protein sequence ID" value="TEB21808.1"/>
    <property type="molecule type" value="Genomic_DNA"/>
</dbReference>
<evidence type="ECO:0000313" key="10">
    <source>
        <dbReference type="EMBL" id="TEB21808.1"/>
    </source>
</evidence>
<comment type="subcellular location">
    <subcellularLocation>
        <location evidence="1">Mitochondrion membrane</location>
        <topology evidence="1">Multi-pass membrane protein</topology>
    </subcellularLocation>
</comment>
<keyword evidence="4 8" id="KW-0812">Transmembrane</keyword>
<dbReference type="SUPFAM" id="SSF103506">
    <property type="entry name" value="Mitochondrial carrier"/>
    <property type="match status" value="1"/>
</dbReference>
<dbReference type="GO" id="GO:0048250">
    <property type="term" value="P:iron import into the mitochondrion"/>
    <property type="evidence" value="ECO:0007669"/>
    <property type="project" value="TreeGrafter"/>
</dbReference>
<comment type="similarity">
    <text evidence="2 9">Belongs to the mitochondrial carrier (TC 2.A.29) family.</text>
</comment>
<feature type="repeat" description="Solcar" evidence="8">
    <location>
        <begin position="14"/>
        <end position="102"/>
    </location>
</feature>
<proteinExistence type="inferred from homology"/>
<dbReference type="Proteomes" id="UP000298030">
    <property type="component" value="Unassembled WGS sequence"/>
</dbReference>